<accession>A0A5C5X211</accession>
<name>A0A5C5X211_9BACT</name>
<dbReference type="AlphaFoldDB" id="A0A5C5X211"/>
<evidence type="ECO:0000259" key="2">
    <source>
        <dbReference type="Pfam" id="PF07589"/>
    </source>
</evidence>
<protein>
    <submittedName>
        <fullName evidence="3">PEP-CTERM motif protein</fullName>
    </submittedName>
</protein>
<organism evidence="3 4">
    <name type="scientific">Allorhodopirellula solitaria</name>
    <dbReference type="NCBI Taxonomy" id="2527987"/>
    <lineage>
        <taxon>Bacteria</taxon>
        <taxon>Pseudomonadati</taxon>
        <taxon>Planctomycetota</taxon>
        <taxon>Planctomycetia</taxon>
        <taxon>Pirellulales</taxon>
        <taxon>Pirellulaceae</taxon>
        <taxon>Allorhodopirellula</taxon>
    </lineage>
</organism>
<dbReference type="NCBIfam" id="TIGR02595">
    <property type="entry name" value="PEP_CTERM"/>
    <property type="match status" value="1"/>
</dbReference>
<dbReference type="Pfam" id="PF07589">
    <property type="entry name" value="PEP-CTERM"/>
    <property type="match status" value="1"/>
</dbReference>
<evidence type="ECO:0000313" key="3">
    <source>
        <dbReference type="EMBL" id="TWT56272.1"/>
    </source>
</evidence>
<evidence type="ECO:0000313" key="4">
    <source>
        <dbReference type="Proteomes" id="UP000318053"/>
    </source>
</evidence>
<proteinExistence type="predicted"/>
<keyword evidence="4" id="KW-1185">Reference proteome</keyword>
<reference evidence="3 4" key="1">
    <citation type="submission" date="2019-02" db="EMBL/GenBank/DDBJ databases">
        <title>Deep-cultivation of Planctomycetes and their phenomic and genomic characterization uncovers novel biology.</title>
        <authorList>
            <person name="Wiegand S."/>
            <person name="Jogler M."/>
            <person name="Boedeker C."/>
            <person name="Pinto D."/>
            <person name="Vollmers J."/>
            <person name="Rivas-Marin E."/>
            <person name="Kohn T."/>
            <person name="Peeters S.H."/>
            <person name="Heuer A."/>
            <person name="Rast P."/>
            <person name="Oberbeckmann S."/>
            <person name="Bunk B."/>
            <person name="Jeske O."/>
            <person name="Meyerdierks A."/>
            <person name="Storesund J.E."/>
            <person name="Kallscheuer N."/>
            <person name="Luecker S."/>
            <person name="Lage O.M."/>
            <person name="Pohl T."/>
            <person name="Merkel B.J."/>
            <person name="Hornburger P."/>
            <person name="Mueller R.-W."/>
            <person name="Bruemmer F."/>
            <person name="Labrenz M."/>
            <person name="Spormann A.M."/>
            <person name="Op Den Camp H."/>
            <person name="Overmann J."/>
            <person name="Amann R."/>
            <person name="Jetten M.S.M."/>
            <person name="Mascher T."/>
            <person name="Medema M.H."/>
            <person name="Devos D.P."/>
            <person name="Kaster A.-K."/>
            <person name="Ovreas L."/>
            <person name="Rohde M."/>
            <person name="Galperin M.Y."/>
            <person name="Jogler C."/>
        </authorList>
    </citation>
    <scope>NUCLEOTIDE SEQUENCE [LARGE SCALE GENOMIC DNA]</scope>
    <source>
        <strain evidence="3 4">CA85</strain>
    </source>
</reference>
<keyword evidence="1" id="KW-0732">Signal</keyword>
<gene>
    <name evidence="3" type="ORF">CA85_44540</name>
</gene>
<dbReference type="RefSeq" id="WP_146393285.1">
    <property type="nucleotide sequence ID" value="NZ_SJPK01000015.1"/>
</dbReference>
<feature type="chain" id="PRO_5022709286" evidence="1">
    <location>
        <begin position="21"/>
        <end position="296"/>
    </location>
</feature>
<evidence type="ECO:0000256" key="1">
    <source>
        <dbReference type="SAM" id="SignalP"/>
    </source>
</evidence>
<feature type="domain" description="Ice-binding protein C-terminal" evidence="2">
    <location>
        <begin position="270"/>
        <end position="293"/>
    </location>
</feature>
<dbReference type="EMBL" id="SJPK01000015">
    <property type="protein sequence ID" value="TWT56272.1"/>
    <property type="molecule type" value="Genomic_DNA"/>
</dbReference>
<dbReference type="Proteomes" id="UP000318053">
    <property type="component" value="Unassembled WGS sequence"/>
</dbReference>
<dbReference type="InterPro" id="IPR013424">
    <property type="entry name" value="Ice-binding_C"/>
</dbReference>
<comment type="caution">
    <text evidence="3">The sequence shown here is derived from an EMBL/GenBank/DDBJ whole genome shotgun (WGS) entry which is preliminary data.</text>
</comment>
<dbReference type="OrthoDB" id="9915201at2"/>
<feature type="signal peptide" evidence="1">
    <location>
        <begin position="1"/>
        <end position="20"/>
    </location>
</feature>
<sequence length="296" mass="29895" precursor="true">MLRKFLCVAALAVFAVPAQAGLLGSVLTFNGLEDLISTTSPAGLAAYVDLGATGYSDGDIIYGFVVAGVGLNDSATGQDFMGGHAVAMFSAQLMQGSGGYNLVAPDAVSGYRLGDLIDPVFAAEIAGVADDVVAVMLSGGSGSLLSSYASADNSSGDGLKHFGSSDYDLEIAAGLQDMGQGAGPGFFQFEGGSSGGSIGLQRGGFNVLSGVGDLGSLTFKNVASNSLFSPPATTEANIALDTTFVKLAGTTPSNNGWTYQTTSDGIRLNAVPEPATILAFTGLGLIGLCSRRRRRS</sequence>